<protein>
    <submittedName>
        <fullName evidence="7">Serine protease AprX</fullName>
    </submittedName>
</protein>
<evidence type="ECO:0000256" key="1">
    <source>
        <dbReference type="ARBA" id="ARBA00011073"/>
    </source>
</evidence>
<evidence type="ECO:0000256" key="4">
    <source>
        <dbReference type="ARBA" id="ARBA00022825"/>
    </source>
</evidence>
<sequence length="403" mass="44056">MNYPPSFYEKIDQPLFKHVSSMIETGKEVKISVVGKMIKHIKGEKRYNSLLYENGNIHQFQHLPFFSGSFTLSEIIALASLPEIESLYLNRHVHAFCERARKTTEADIVKKRYGLTGKGVTVAVLDSGIYPHPDFTYPSNRIKGFKDFVHDHEKPYDDNGHGTHVAGCIAGNGYSSNGKYKGIAPQAKLLVLKVLDKNGMGTLSTVLAAIDYCLEHQQYYNIKIMNLSFGLSIETAINQDPIAVAAGIVVSSGIVICAAADNTSIGGIASPASHPFVIAVGSKNDRASSELNEGMQSIYTSHTRLFGNIVKPDFFFPGIAVTAPLSPYSILAKQLEPFVLNQHYMSLSGSSIATGLCSGTVALFLQAYPPLSPADVLQYMKQTKPKAKIFKASSLFLLKIKEI</sequence>
<evidence type="ECO:0000313" key="7">
    <source>
        <dbReference type="EMBL" id="SDW80289.1"/>
    </source>
</evidence>
<dbReference type="InterPro" id="IPR023827">
    <property type="entry name" value="Peptidase_S8_Asp-AS"/>
</dbReference>
<dbReference type="InterPro" id="IPR015500">
    <property type="entry name" value="Peptidase_S8_subtilisin-rel"/>
</dbReference>
<dbReference type="PANTHER" id="PTHR43806">
    <property type="entry name" value="PEPTIDASE S8"/>
    <property type="match status" value="1"/>
</dbReference>
<evidence type="ECO:0000259" key="6">
    <source>
        <dbReference type="Pfam" id="PF00082"/>
    </source>
</evidence>
<dbReference type="PRINTS" id="PR00723">
    <property type="entry name" value="SUBTILISIN"/>
</dbReference>
<feature type="active site" description="Charge relay system" evidence="5">
    <location>
        <position position="351"/>
    </location>
</feature>
<gene>
    <name evidence="7" type="ORF">SAMN05444487_106142</name>
</gene>
<keyword evidence="8" id="KW-1185">Reference proteome</keyword>
<comment type="similarity">
    <text evidence="1 5">Belongs to the peptidase S8 family.</text>
</comment>
<dbReference type="InterPro" id="IPR036852">
    <property type="entry name" value="Peptidase_S8/S53_dom_sf"/>
</dbReference>
<dbReference type="PROSITE" id="PS51892">
    <property type="entry name" value="SUBTILASE"/>
    <property type="match status" value="1"/>
</dbReference>
<dbReference type="SUPFAM" id="SSF52743">
    <property type="entry name" value="Subtilisin-like"/>
    <property type="match status" value="1"/>
</dbReference>
<organism evidence="7 8">
    <name type="scientific">Marininema mesophilum</name>
    <dbReference type="NCBI Taxonomy" id="1048340"/>
    <lineage>
        <taxon>Bacteria</taxon>
        <taxon>Bacillati</taxon>
        <taxon>Bacillota</taxon>
        <taxon>Bacilli</taxon>
        <taxon>Bacillales</taxon>
        <taxon>Thermoactinomycetaceae</taxon>
        <taxon>Marininema</taxon>
    </lineage>
</organism>
<evidence type="ECO:0000256" key="5">
    <source>
        <dbReference type="PROSITE-ProRule" id="PRU01240"/>
    </source>
</evidence>
<name>A0A1H2WJW6_9BACL</name>
<accession>A0A1H2WJW6</accession>
<dbReference type="EMBL" id="FNNQ01000006">
    <property type="protein sequence ID" value="SDW80289.1"/>
    <property type="molecule type" value="Genomic_DNA"/>
</dbReference>
<keyword evidence="4 5" id="KW-0720">Serine protease</keyword>
<proteinExistence type="inferred from homology"/>
<feature type="active site" description="Charge relay system" evidence="5">
    <location>
        <position position="126"/>
    </location>
</feature>
<evidence type="ECO:0000313" key="8">
    <source>
        <dbReference type="Proteomes" id="UP000198534"/>
    </source>
</evidence>
<feature type="active site" description="Charge relay system" evidence="5">
    <location>
        <position position="161"/>
    </location>
</feature>
<dbReference type="InterPro" id="IPR022398">
    <property type="entry name" value="Peptidase_S8_His-AS"/>
</dbReference>
<dbReference type="PROSITE" id="PS00136">
    <property type="entry name" value="SUBTILASE_ASP"/>
    <property type="match status" value="1"/>
</dbReference>
<dbReference type="PANTHER" id="PTHR43806:SF65">
    <property type="entry name" value="SERINE PROTEASE APRX"/>
    <property type="match status" value="1"/>
</dbReference>
<keyword evidence="2 5" id="KW-0645">Protease</keyword>
<evidence type="ECO:0000256" key="2">
    <source>
        <dbReference type="ARBA" id="ARBA00022670"/>
    </source>
</evidence>
<dbReference type="CDD" id="cd07487">
    <property type="entry name" value="Peptidases_S8_1"/>
    <property type="match status" value="1"/>
</dbReference>
<dbReference type="PROSITE" id="PS00137">
    <property type="entry name" value="SUBTILASE_HIS"/>
    <property type="match status" value="1"/>
</dbReference>
<dbReference type="AlphaFoldDB" id="A0A1H2WJW6"/>
<dbReference type="GO" id="GO:0004252">
    <property type="term" value="F:serine-type endopeptidase activity"/>
    <property type="evidence" value="ECO:0007669"/>
    <property type="project" value="UniProtKB-UniRule"/>
</dbReference>
<dbReference type="RefSeq" id="WP_177167948.1">
    <property type="nucleotide sequence ID" value="NZ_FNNQ01000006.1"/>
</dbReference>
<feature type="domain" description="Peptidase S8/S53" evidence="6">
    <location>
        <begin position="117"/>
        <end position="388"/>
    </location>
</feature>
<dbReference type="Gene3D" id="3.40.50.200">
    <property type="entry name" value="Peptidase S8/S53 domain"/>
    <property type="match status" value="1"/>
</dbReference>
<reference evidence="7 8" key="1">
    <citation type="submission" date="2016-10" db="EMBL/GenBank/DDBJ databases">
        <authorList>
            <person name="de Groot N.N."/>
        </authorList>
    </citation>
    <scope>NUCLEOTIDE SEQUENCE [LARGE SCALE GENOMIC DNA]</scope>
    <source>
        <strain evidence="7 8">DSM 45610</strain>
    </source>
</reference>
<dbReference type="InterPro" id="IPR050131">
    <property type="entry name" value="Peptidase_S8_subtilisin-like"/>
</dbReference>
<dbReference type="STRING" id="1048340.SAMN05444487_106142"/>
<dbReference type="InterPro" id="IPR000209">
    <property type="entry name" value="Peptidase_S8/S53_dom"/>
</dbReference>
<keyword evidence="3 5" id="KW-0378">Hydrolase</keyword>
<evidence type="ECO:0000256" key="3">
    <source>
        <dbReference type="ARBA" id="ARBA00022801"/>
    </source>
</evidence>
<dbReference type="Proteomes" id="UP000198534">
    <property type="component" value="Unassembled WGS sequence"/>
</dbReference>
<dbReference type="Pfam" id="PF00082">
    <property type="entry name" value="Peptidase_S8"/>
    <property type="match status" value="1"/>
</dbReference>
<dbReference type="GO" id="GO:0006508">
    <property type="term" value="P:proteolysis"/>
    <property type="evidence" value="ECO:0007669"/>
    <property type="project" value="UniProtKB-KW"/>
</dbReference>